<evidence type="ECO:0000256" key="12">
    <source>
        <dbReference type="SAM" id="Phobius"/>
    </source>
</evidence>
<dbReference type="GO" id="GO:0006935">
    <property type="term" value="P:chemotaxis"/>
    <property type="evidence" value="ECO:0007669"/>
    <property type="project" value="UniProtKB-KW"/>
</dbReference>
<dbReference type="PANTHER" id="PTHR30433:SF4">
    <property type="entry name" value="MOTILITY PROTEIN A"/>
    <property type="match status" value="1"/>
</dbReference>
<evidence type="ECO:0000259" key="14">
    <source>
        <dbReference type="Pfam" id="PF20560"/>
    </source>
</evidence>
<dbReference type="GO" id="GO:0005886">
    <property type="term" value="C:plasma membrane"/>
    <property type="evidence" value="ECO:0007669"/>
    <property type="project" value="UniProtKB-SubCell"/>
</dbReference>
<evidence type="ECO:0000256" key="11">
    <source>
        <dbReference type="ARBA" id="ARBA00023136"/>
    </source>
</evidence>
<feature type="domain" description="MotA/TolQ/ExbB proton channel" evidence="13">
    <location>
        <begin position="137"/>
        <end position="249"/>
    </location>
</feature>
<dbReference type="InterPro" id="IPR000540">
    <property type="entry name" value="Flag_MotA_CS"/>
</dbReference>
<sequence length="300" mass="31975">MNVIAGFAFLFTCVLAGFAMAAGGGHGLADMLGKMNFKAAMALVHANEFISLGGMVLGSMIVSAPVKVLKGVVSQALGTLKGAPFSKADYEELMKCLYELFQLGRRGGMIALEEHVMNPEGSSLFSKYPKFHGNHHATEFLCDALRPIVDGRLKPDQLPPLLNKSLHIMEEEHHAPLHVMQATADALPAFGIVAAVLGIIVVMMYRLGGDTTLVGQGIATALAGTFFGIFGSYCVIAPVKQCCESRGHAEMVYFNCIREGVLSFANGLPPMVACEVARRVLTEDVRPSAGDLETMLKTAG</sequence>
<feature type="transmembrane region" description="Helical" evidence="12">
    <location>
        <begin position="37"/>
        <end position="62"/>
    </location>
</feature>
<dbReference type="Pfam" id="PF20560">
    <property type="entry name" value="MotA_N"/>
    <property type="match status" value="1"/>
</dbReference>
<evidence type="ECO:0000256" key="3">
    <source>
        <dbReference type="ARBA" id="ARBA00022448"/>
    </source>
</evidence>
<evidence type="ECO:0000259" key="13">
    <source>
        <dbReference type="Pfam" id="PF01618"/>
    </source>
</evidence>
<dbReference type="PROSITE" id="PS01307">
    <property type="entry name" value="MOTA"/>
    <property type="match status" value="1"/>
</dbReference>
<keyword evidence="4" id="KW-1003">Cell membrane</keyword>
<feature type="transmembrane region" description="Helical" evidence="12">
    <location>
        <begin position="186"/>
        <end position="207"/>
    </location>
</feature>
<dbReference type="Pfam" id="PF01618">
    <property type="entry name" value="MotA_ExbB"/>
    <property type="match status" value="1"/>
</dbReference>
<comment type="similarity">
    <text evidence="2">Belongs to the MotA family.</text>
</comment>
<evidence type="ECO:0000256" key="1">
    <source>
        <dbReference type="ARBA" id="ARBA00004651"/>
    </source>
</evidence>
<evidence type="ECO:0000256" key="8">
    <source>
        <dbReference type="ARBA" id="ARBA00022781"/>
    </source>
</evidence>
<organism evidence="15">
    <name type="scientific">marine metagenome</name>
    <dbReference type="NCBI Taxonomy" id="408172"/>
    <lineage>
        <taxon>unclassified sequences</taxon>
        <taxon>metagenomes</taxon>
        <taxon>ecological metagenomes</taxon>
    </lineage>
</organism>
<dbReference type="EMBL" id="UINC01047717">
    <property type="protein sequence ID" value="SVB57333.1"/>
    <property type="molecule type" value="Genomic_DNA"/>
</dbReference>
<evidence type="ECO:0000256" key="6">
    <source>
        <dbReference type="ARBA" id="ARBA00022692"/>
    </source>
</evidence>
<evidence type="ECO:0000256" key="4">
    <source>
        <dbReference type="ARBA" id="ARBA00022475"/>
    </source>
</evidence>
<keyword evidence="8" id="KW-0375">Hydrogen ion transport</keyword>
<feature type="domain" description="Motility protein A N-terminal" evidence="14">
    <location>
        <begin position="4"/>
        <end position="108"/>
    </location>
</feature>
<keyword evidence="7" id="KW-0283">Flagellar rotation</keyword>
<dbReference type="InterPro" id="IPR047055">
    <property type="entry name" value="MotA-like"/>
</dbReference>
<evidence type="ECO:0000313" key="15">
    <source>
        <dbReference type="EMBL" id="SVB57333.1"/>
    </source>
</evidence>
<dbReference type="AlphaFoldDB" id="A0A382F563"/>
<dbReference type="GO" id="GO:0071978">
    <property type="term" value="P:bacterial-type flagellum-dependent swarming motility"/>
    <property type="evidence" value="ECO:0007669"/>
    <property type="project" value="InterPro"/>
</dbReference>
<keyword evidence="11 12" id="KW-0472">Membrane</keyword>
<keyword evidence="5" id="KW-0145">Chemotaxis</keyword>
<dbReference type="PANTHER" id="PTHR30433">
    <property type="entry name" value="CHEMOTAXIS PROTEIN MOTA"/>
    <property type="match status" value="1"/>
</dbReference>
<dbReference type="InterPro" id="IPR002898">
    <property type="entry name" value="MotA_ExbB_proton_chnl"/>
</dbReference>
<proteinExistence type="inferred from homology"/>
<dbReference type="GO" id="GO:1902600">
    <property type="term" value="P:proton transmembrane transport"/>
    <property type="evidence" value="ECO:0007669"/>
    <property type="project" value="UniProtKB-KW"/>
</dbReference>
<keyword evidence="10" id="KW-0406">Ion transport</keyword>
<dbReference type="InterPro" id="IPR046786">
    <property type="entry name" value="MotA_N"/>
</dbReference>
<evidence type="ECO:0000256" key="9">
    <source>
        <dbReference type="ARBA" id="ARBA00022989"/>
    </source>
</evidence>
<feature type="transmembrane region" description="Helical" evidence="12">
    <location>
        <begin position="213"/>
        <end position="236"/>
    </location>
</feature>
<gene>
    <name evidence="15" type="ORF">METZ01_LOCUS210187</name>
</gene>
<reference evidence="15" key="1">
    <citation type="submission" date="2018-05" db="EMBL/GenBank/DDBJ databases">
        <authorList>
            <person name="Lanie J.A."/>
            <person name="Ng W.-L."/>
            <person name="Kazmierczak K.M."/>
            <person name="Andrzejewski T.M."/>
            <person name="Davidsen T.M."/>
            <person name="Wayne K.J."/>
            <person name="Tettelin H."/>
            <person name="Glass J.I."/>
            <person name="Rusch D."/>
            <person name="Podicherti R."/>
            <person name="Tsui H.-C.T."/>
            <person name="Winkler M.E."/>
        </authorList>
    </citation>
    <scope>NUCLEOTIDE SEQUENCE</scope>
</reference>
<keyword evidence="3" id="KW-0813">Transport</keyword>
<name>A0A382F563_9ZZZZ</name>
<evidence type="ECO:0000256" key="10">
    <source>
        <dbReference type="ARBA" id="ARBA00023065"/>
    </source>
</evidence>
<evidence type="ECO:0000256" key="5">
    <source>
        <dbReference type="ARBA" id="ARBA00022500"/>
    </source>
</evidence>
<keyword evidence="9 12" id="KW-1133">Transmembrane helix</keyword>
<protein>
    <submittedName>
        <fullName evidence="15">Uncharacterized protein</fullName>
    </submittedName>
</protein>
<accession>A0A382F563</accession>
<keyword evidence="6 12" id="KW-0812">Transmembrane</keyword>
<evidence type="ECO:0000256" key="2">
    <source>
        <dbReference type="ARBA" id="ARBA00008038"/>
    </source>
</evidence>
<comment type="subcellular location">
    <subcellularLocation>
        <location evidence="1">Cell membrane</location>
        <topology evidence="1">Multi-pass membrane protein</topology>
    </subcellularLocation>
</comment>
<evidence type="ECO:0000256" key="7">
    <source>
        <dbReference type="ARBA" id="ARBA00022779"/>
    </source>
</evidence>